<comment type="caution">
    <text evidence="1">The sequence shown here is derived from an EMBL/GenBank/DDBJ whole genome shotgun (WGS) entry which is preliminary data.</text>
</comment>
<dbReference type="Proteomes" id="UP000256924">
    <property type="component" value="Unassembled WGS sequence"/>
</dbReference>
<name>A0A3D9BFR9_9FLAO</name>
<dbReference type="RefSeq" id="WP_116096582.1">
    <property type="nucleotide sequence ID" value="NZ_QNVU01000004.1"/>
</dbReference>
<keyword evidence="2" id="KW-1185">Reference proteome</keyword>
<evidence type="ECO:0000313" key="1">
    <source>
        <dbReference type="EMBL" id="REC52276.1"/>
    </source>
</evidence>
<dbReference type="AlphaFoldDB" id="A0A3D9BFR9"/>
<proteinExistence type="predicted"/>
<organism evidence="1 2">
    <name type="scientific">Candidatus Chryseobacterium massiliense</name>
    <dbReference type="NCBI Taxonomy" id="204089"/>
    <lineage>
        <taxon>Bacteria</taxon>
        <taxon>Pseudomonadati</taxon>
        <taxon>Bacteroidota</taxon>
        <taxon>Flavobacteriia</taxon>
        <taxon>Flavobacteriales</taxon>
        <taxon>Weeksellaceae</taxon>
        <taxon>Chryseobacterium group</taxon>
        <taxon>Chryseobacterium</taxon>
    </lineage>
</organism>
<evidence type="ECO:0000313" key="2">
    <source>
        <dbReference type="Proteomes" id="UP000256924"/>
    </source>
</evidence>
<reference evidence="1 2" key="1">
    <citation type="journal article" date="2004" name="Emerg. Infect. Dis.">
        <title>Amoebae-resisting bacteria isolated from human nasal swabs by amoebal coculture.</title>
        <authorList>
            <person name="Greub G."/>
            <person name="La Scola B."/>
            <person name="Raoult D."/>
        </authorList>
    </citation>
    <scope>NUCLEOTIDE SEQUENCE [LARGE SCALE GENOMIC DNA]</scope>
    <source>
        <strain evidence="1 2">CCUG 51329</strain>
    </source>
</reference>
<dbReference type="EMBL" id="QNVU01000004">
    <property type="protein sequence ID" value="REC52276.1"/>
    <property type="molecule type" value="Genomic_DNA"/>
</dbReference>
<protein>
    <submittedName>
        <fullName evidence="1">Uncharacterized protein</fullName>
    </submittedName>
</protein>
<accession>A0A3D9BFR9</accession>
<sequence length="224" mass="26326">MKSKILGALLMFLALWSCQKKEKEDLKSLQDKDSLQTIIKQDSLPKEKQSEKELPKVFTDDFLKIENVQVNGNDIVLPQEQFQKLHPKHDSVKTEPWECGSPFEWLDKSWMEKTYGKDLVNFDGKITTFYTNNAEFISNNHKVIFSSAKSGNNRFEIQSHHIILTHETTVEDFQKLFPKLKIENTDQKNIQRFSIPVGKEIEDSFIFYFKDGKLDNFNLWWLLC</sequence>
<gene>
    <name evidence="1" type="ORF">DRF68_02815</name>
</gene>